<gene>
    <name evidence="1" type="ordered locus">MTR_2g022160</name>
</gene>
<dbReference type="AlphaFoldDB" id="A0A072V5Y9"/>
<evidence type="ECO:0000313" key="2">
    <source>
        <dbReference type="EnsemblPlants" id="KEH36763"/>
    </source>
</evidence>
<evidence type="ECO:0000313" key="1">
    <source>
        <dbReference type="EMBL" id="KEH36763.1"/>
    </source>
</evidence>
<reference evidence="1 3" key="1">
    <citation type="journal article" date="2011" name="Nature">
        <title>The Medicago genome provides insight into the evolution of rhizobial symbioses.</title>
        <authorList>
            <person name="Young N.D."/>
            <person name="Debelle F."/>
            <person name="Oldroyd G.E."/>
            <person name="Geurts R."/>
            <person name="Cannon S.B."/>
            <person name="Udvardi M.K."/>
            <person name="Benedito V.A."/>
            <person name="Mayer K.F."/>
            <person name="Gouzy J."/>
            <person name="Schoof H."/>
            <person name="Van de Peer Y."/>
            <person name="Proost S."/>
            <person name="Cook D.R."/>
            <person name="Meyers B.C."/>
            <person name="Spannagl M."/>
            <person name="Cheung F."/>
            <person name="De Mita S."/>
            <person name="Krishnakumar V."/>
            <person name="Gundlach H."/>
            <person name="Zhou S."/>
            <person name="Mudge J."/>
            <person name="Bharti A.K."/>
            <person name="Murray J.D."/>
            <person name="Naoumkina M.A."/>
            <person name="Rosen B."/>
            <person name="Silverstein K.A."/>
            <person name="Tang H."/>
            <person name="Rombauts S."/>
            <person name="Zhao P.X."/>
            <person name="Zhou P."/>
            <person name="Barbe V."/>
            <person name="Bardou P."/>
            <person name="Bechner M."/>
            <person name="Bellec A."/>
            <person name="Berger A."/>
            <person name="Berges H."/>
            <person name="Bidwell S."/>
            <person name="Bisseling T."/>
            <person name="Choisne N."/>
            <person name="Couloux A."/>
            <person name="Denny R."/>
            <person name="Deshpande S."/>
            <person name="Dai X."/>
            <person name="Doyle J.J."/>
            <person name="Dudez A.M."/>
            <person name="Farmer A.D."/>
            <person name="Fouteau S."/>
            <person name="Franken C."/>
            <person name="Gibelin C."/>
            <person name="Gish J."/>
            <person name="Goldstein S."/>
            <person name="Gonzalez A.J."/>
            <person name="Green P.J."/>
            <person name="Hallab A."/>
            <person name="Hartog M."/>
            <person name="Hua A."/>
            <person name="Humphray S.J."/>
            <person name="Jeong D.H."/>
            <person name="Jing Y."/>
            <person name="Jocker A."/>
            <person name="Kenton S.M."/>
            <person name="Kim D.J."/>
            <person name="Klee K."/>
            <person name="Lai H."/>
            <person name="Lang C."/>
            <person name="Lin S."/>
            <person name="Macmil S.L."/>
            <person name="Magdelenat G."/>
            <person name="Matthews L."/>
            <person name="McCorrison J."/>
            <person name="Monaghan E.L."/>
            <person name="Mun J.H."/>
            <person name="Najar F.Z."/>
            <person name="Nicholson C."/>
            <person name="Noirot C."/>
            <person name="O'Bleness M."/>
            <person name="Paule C.R."/>
            <person name="Poulain J."/>
            <person name="Prion F."/>
            <person name="Qin B."/>
            <person name="Qu C."/>
            <person name="Retzel E.F."/>
            <person name="Riddle C."/>
            <person name="Sallet E."/>
            <person name="Samain S."/>
            <person name="Samson N."/>
            <person name="Sanders I."/>
            <person name="Saurat O."/>
            <person name="Scarpelli C."/>
            <person name="Schiex T."/>
            <person name="Segurens B."/>
            <person name="Severin A.J."/>
            <person name="Sherrier D.J."/>
            <person name="Shi R."/>
            <person name="Sims S."/>
            <person name="Singer S.R."/>
            <person name="Sinharoy S."/>
            <person name="Sterck L."/>
            <person name="Viollet A."/>
            <person name="Wang B.B."/>
            <person name="Wang K."/>
            <person name="Wang M."/>
            <person name="Wang X."/>
            <person name="Warfsmann J."/>
            <person name="Weissenbach J."/>
            <person name="White D.D."/>
            <person name="White J.D."/>
            <person name="Wiley G.B."/>
            <person name="Wincker P."/>
            <person name="Xing Y."/>
            <person name="Yang L."/>
            <person name="Yao Z."/>
            <person name="Ying F."/>
            <person name="Zhai J."/>
            <person name="Zhou L."/>
            <person name="Zuber A."/>
            <person name="Denarie J."/>
            <person name="Dixon R.A."/>
            <person name="May G.D."/>
            <person name="Schwartz D.C."/>
            <person name="Rogers J."/>
            <person name="Quetier F."/>
            <person name="Town C.D."/>
            <person name="Roe B.A."/>
        </authorList>
    </citation>
    <scope>NUCLEOTIDE SEQUENCE [LARGE SCALE GENOMIC DNA]</scope>
    <source>
        <strain evidence="1">A17</strain>
        <strain evidence="2 3">cv. Jemalong A17</strain>
    </source>
</reference>
<proteinExistence type="predicted"/>
<dbReference type="HOGENOM" id="CLU_1941205_0_0_1"/>
<keyword evidence="3" id="KW-1185">Reference proteome</keyword>
<organism evidence="1 3">
    <name type="scientific">Medicago truncatula</name>
    <name type="common">Barrel medic</name>
    <name type="synonym">Medicago tribuloides</name>
    <dbReference type="NCBI Taxonomy" id="3880"/>
    <lineage>
        <taxon>Eukaryota</taxon>
        <taxon>Viridiplantae</taxon>
        <taxon>Streptophyta</taxon>
        <taxon>Embryophyta</taxon>
        <taxon>Tracheophyta</taxon>
        <taxon>Spermatophyta</taxon>
        <taxon>Magnoliopsida</taxon>
        <taxon>eudicotyledons</taxon>
        <taxon>Gunneridae</taxon>
        <taxon>Pentapetalae</taxon>
        <taxon>rosids</taxon>
        <taxon>fabids</taxon>
        <taxon>Fabales</taxon>
        <taxon>Fabaceae</taxon>
        <taxon>Papilionoideae</taxon>
        <taxon>50 kb inversion clade</taxon>
        <taxon>NPAAA clade</taxon>
        <taxon>Hologalegina</taxon>
        <taxon>IRL clade</taxon>
        <taxon>Trifolieae</taxon>
        <taxon>Medicago</taxon>
    </lineage>
</organism>
<dbReference type="EMBL" id="CM001218">
    <property type="protein sequence ID" value="KEH36763.1"/>
    <property type="molecule type" value="Genomic_DNA"/>
</dbReference>
<reference evidence="2" key="3">
    <citation type="submission" date="2015-04" db="UniProtKB">
        <authorList>
            <consortium name="EnsemblPlants"/>
        </authorList>
    </citation>
    <scope>IDENTIFICATION</scope>
    <source>
        <strain evidence="2">cv. Jemalong A17</strain>
    </source>
</reference>
<name>A0A072V5Y9_MEDTR</name>
<reference evidence="1 3" key="2">
    <citation type="journal article" date="2014" name="BMC Genomics">
        <title>An improved genome release (version Mt4.0) for the model legume Medicago truncatula.</title>
        <authorList>
            <person name="Tang H."/>
            <person name="Krishnakumar V."/>
            <person name="Bidwell S."/>
            <person name="Rosen B."/>
            <person name="Chan A."/>
            <person name="Zhou S."/>
            <person name="Gentzbittel L."/>
            <person name="Childs K.L."/>
            <person name="Yandell M."/>
            <person name="Gundlach H."/>
            <person name="Mayer K.F."/>
            <person name="Schwartz D.C."/>
            <person name="Town C.D."/>
        </authorList>
    </citation>
    <scope>GENOME REANNOTATION</scope>
    <source>
        <strain evidence="1">A17</strain>
        <strain evidence="2 3">cv. Jemalong A17</strain>
    </source>
</reference>
<evidence type="ECO:0000313" key="3">
    <source>
        <dbReference type="Proteomes" id="UP000002051"/>
    </source>
</evidence>
<dbReference type="PaxDb" id="3880-AES78628"/>
<dbReference type="EnsemblPlants" id="KEH36763">
    <property type="protein sequence ID" value="KEH36763"/>
    <property type="gene ID" value="MTR_2g022160"/>
</dbReference>
<protein>
    <submittedName>
        <fullName evidence="1 2">Uncharacterized protein</fullName>
    </submittedName>
</protein>
<accession>A0A072V5Y9</accession>
<dbReference type="Proteomes" id="UP000002051">
    <property type="component" value="Chromosome 2"/>
</dbReference>
<sequence>MRNNFIDQAHHHQQEQIQWLPSTISLIKHSSIYQKQYRTSTLSRTNSFIQILVFGSKQCTVTTCPGNKSCPKFVPLCGVWLTVVSLHVLVWLRKGSLVKILKERLKASSSEASHQKQDHQKLKFIRRCKT</sequence>